<evidence type="ECO:0000313" key="9">
    <source>
        <dbReference type="EMBL" id="SEI93055.1"/>
    </source>
</evidence>
<dbReference type="RefSeq" id="WP_092050182.1">
    <property type="nucleotide sequence ID" value="NZ_FNZF01000001.1"/>
</dbReference>
<dbReference type="InterPro" id="IPR004776">
    <property type="entry name" value="Mem_transp_PIN-like"/>
</dbReference>
<evidence type="ECO:0000256" key="1">
    <source>
        <dbReference type="ARBA" id="ARBA00004651"/>
    </source>
</evidence>
<dbReference type="STRING" id="426757.SAMN04488127_0819"/>
<evidence type="ECO:0000256" key="4">
    <source>
        <dbReference type="ARBA" id="ARBA00022475"/>
    </source>
</evidence>
<feature type="transmembrane region" description="Helical" evidence="8">
    <location>
        <begin position="58"/>
        <end position="80"/>
    </location>
</feature>
<evidence type="ECO:0000256" key="2">
    <source>
        <dbReference type="ARBA" id="ARBA00010145"/>
    </source>
</evidence>
<dbReference type="OrthoDB" id="148377at2"/>
<name>A0A1H6UYE1_9BACL</name>
<dbReference type="PANTHER" id="PTHR36838:SF1">
    <property type="entry name" value="SLR1864 PROTEIN"/>
    <property type="match status" value="1"/>
</dbReference>
<keyword evidence="7 8" id="KW-0472">Membrane</keyword>
<dbReference type="EMBL" id="FNZF01000001">
    <property type="protein sequence ID" value="SEI93055.1"/>
    <property type="molecule type" value="Genomic_DNA"/>
</dbReference>
<feature type="transmembrane region" description="Helical" evidence="8">
    <location>
        <begin position="273"/>
        <end position="294"/>
    </location>
</feature>
<feature type="transmembrane region" description="Helical" evidence="8">
    <location>
        <begin position="160"/>
        <end position="181"/>
    </location>
</feature>
<feature type="transmembrane region" description="Helical" evidence="8">
    <location>
        <begin position="118"/>
        <end position="140"/>
    </location>
</feature>
<dbReference type="GO" id="GO:0005886">
    <property type="term" value="C:plasma membrane"/>
    <property type="evidence" value="ECO:0007669"/>
    <property type="project" value="UniProtKB-SubCell"/>
</dbReference>
<feature type="transmembrane region" description="Helical" evidence="8">
    <location>
        <begin position="31"/>
        <end position="52"/>
    </location>
</feature>
<dbReference type="Proteomes" id="UP000199200">
    <property type="component" value="Unassembled WGS sequence"/>
</dbReference>
<dbReference type="PANTHER" id="PTHR36838">
    <property type="entry name" value="AUXIN EFFLUX CARRIER FAMILY PROTEIN"/>
    <property type="match status" value="1"/>
</dbReference>
<comment type="subcellular location">
    <subcellularLocation>
        <location evidence="1">Cell membrane</location>
        <topology evidence="1">Multi-pass membrane protein</topology>
    </subcellularLocation>
</comment>
<dbReference type="Gene3D" id="1.20.1530.20">
    <property type="match status" value="2"/>
</dbReference>
<reference evidence="10" key="1">
    <citation type="submission" date="2016-10" db="EMBL/GenBank/DDBJ databases">
        <authorList>
            <person name="Varghese N."/>
            <person name="Submissions S."/>
        </authorList>
    </citation>
    <scope>NUCLEOTIDE SEQUENCE [LARGE SCALE GENOMIC DNA]</scope>
    <source>
        <strain evidence="10">CGMCC 1.6763</strain>
    </source>
</reference>
<evidence type="ECO:0000256" key="3">
    <source>
        <dbReference type="ARBA" id="ARBA00022448"/>
    </source>
</evidence>
<dbReference type="Pfam" id="PF03547">
    <property type="entry name" value="Mem_trans"/>
    <property type="match status" value="2"/>
</dbReference>
<dbReference type="AlphaFoldDB" id="A0A1H6UYE1"/>
<evidence type="ECO:0008006" key="11">
    <source>
        <dbReference type="Google" id="ProtNLM"/>
    </source>
</evidence>
<gene>
    <name evidence="9" type="ORF">SAMN04488127_0819</name>
</gene>
<evidence type="ECO:0000256" key="6">
    <source>
        <dbReference type="ARBA" id="ARBA00022989"/>
    </source>
</evidence>
<comment type="similarity">
    <text evidence="2">Belongs to the auxin efflux carrier (TC 2.A.69) family.</text>
</comment>
<feature type="transmembrane region" description="Helical" evidence="8">
    <location>
        <begin position="187"/>
        <end position="205"/>
    </location>
</feature>
<evidence type="ECO:0000313" key="10">
    <source>
        <dbReference type="Proteomes" id="UP000199200"/>
    </source>
</evidence>
<keyword evidence="4" id="KW-1003">Cell membrane</keyword>
<evidence type="ECO:0000256" key="8">
    <source>
        <dbReference type="SAM" id="Phobius"/>
    </source>
</evidence>
<feature type="transmembrane region" description="Helical" evidence="8">
    <location>
        <begin position="6"/>
        <end position="24"/>
    </location>
</feature>
<dbReference type="GO" id="GO:0055085">
    <property type="term" value="P:transmembrane transport"/>
    <property type="evidence" value="ECO:0007669"/>
    <property type="project" value="InterPro"/>
</dbReference>
<keyword evidence="3" id="KW-0813">Transport</keyword>
<protein>
    <recommendedName>
        <fullName evidence="11">Transporter</fullName>
    </recommendedName>
</protein>
<organism evidence="9 10">
    <name type="scientific">Bhargavaea ginsengi</name>
    <dbReference type="NCBI Taxonomy" id="426757"/>
    <lineage>
        <taxon>Bacteria</taxon>
        <taxon>Bacillati</taxon>
        <taxon>Bacillota</taxon>
        <taxon>Bacilli</taxon>
        <taxon>Bacillales</taxon>
        <taxon>Caryophanaceae</taxon>
        <taxon>Bhargavaea</taxon>
    </lineage>
</organism>
<proteinExistence type="inferred from homology"/>
<feature type="transmembrane region" description="Helical" evidence="8">
    <location>
        <begin position="217"/>
        <end position="238"/>
    </location>
</feature>
<keyword evidence="10" id="KW-1185">Reference proteome</keyword>
<keyword evidence="5 8" id="KW-0812">Transmembrane</keyword>
<feature type="transmembrane region" description="Helical" evidence="8">
    <location>
        <begin position="244"/>
        <end position="266"/>
    </location>
</feature>
<evidence type="ECO:0000256" key="5">
    <source>
        <dbReference type="ARBA" id="ARBA00022692"/>
    </source>
</evidence>
<keyword evidence="6 8" id="KW-1133">Transmembrane helix</keyword>
<sequence length="298" mass="32285">MGIFIDVVLPVILIFAAGYVLQWFKLLEVKSVSTVCIYLFVPCLVFTNIYEASFDERFYMIILFAGVLFIALIAIIKLCAKLFKLGPSTESALILSTAFMNAGNFGVPIMLFSLGESILPYAVFFMVVQNVIMNTAGVYFASRSGAGAGTAIKSMFRLPAIYAVIAALLFKFAGLSVPGQFYQSLEFVGQGAIPLLMIVLGMQLANIRTFRLNWPMIGLGSLIRLGISPLIALLFIQIFELDPIISMLFIVIASMPSAATTTLLAVEYDAEPGLVSSITLVTTLLSIVTLSILLNVGI</sequence>
<feature type="transmembrane region" description="Helical" evidence="8">
    <location>
        <begin position="92"/>
        <end position="112"/>
    </location>
</feature>
<dbReference type="InterPro" id="IPR038770">
    <property type="entry name" value="Na+/solute_symporter_sf"/>
</dbReference>
<evidence type="ECO:0000256" key="7">
    <source>
        <dbReference type="ARBA" id="ARBA00023136"/>
    </source>
</evidence>
<accession>A0A1H6UYE1</accession>